<accession>A0ABW5VFT9</accession>
<dbReference type="PIRSF" id="PIRSF021774">
    <property type="entry name" value="UCP021774"/>
    <property type="match status" value="1"/>
</dbReference>
<reference evidence="3" key="1">
    <citation type="journal article" date="2019" name="Int. J. Syst. Evol. Microbiol.">
        <title>The Global Catalogue of Microorganisms (GCM) 10K type strain sequencing project: providing services to taxonomists for standard genome sequencing and annotation.</title>
        <authorList>
            <consortium name="The Broad Institute Genomics Platform"/>
            <consortium name="The Broad Institute Genome Sequencing Center for Infectious Disease"/>
            <person name="Wu L."/>
            <person name="Ma J."/>
        </authorList>
    </citation>
    <scope>NUCLEOTIDE SEQUENCE [LARGE SCALE GENOMIC DNA]</scope>
    <source>
        <strain evidence="3">KCTC 52924</strain>
    </source>
</reference>
<dbReference type="Pfam" id="PF03625">
    <property type="entry name" value="DUF302"/>
    <property type="match status" value="1"/>
</dbReference>
<dbReference type="SUPFAM" id="SSF103247">
    <property type="entry name" value="TT1751-like"/>
    <property type="match status" value="1"/>
</dbReference>
<organism evidence="2 3">
    <name type="scientific">Arenibacter antarcticus</name>
    <dbReference type="NCBI Taxonomy" id="2040469"/>
    <lineage>
        <taxon>Bacteria</taxon>
        <taxon>Pseudomonadati</taxon>
        <taxon>Bacteroidota</taxon>
        <taxon>Flavobacteriia</taxon>
        <taxon>Flavobacteriales</taxon>
        <taxon>Flavobacteriaceae</taxon>
        <taxon>Arenibacter</taxon>
    </lineage>
</organism>
<dbReference type="InterPro" id="IPR016796">
    <property type="entry name" value="UCP021774"/>
</dbReference>
<gene>
    <name evidence="2" type="ORF">ACFS1K_04940</name>
</gene>
<evidence type="ECO:0000313" key="2">
    <source>
        <dbReference type="EMBL" id="MFD2789101.1"/>
    </source>
</evidence>
<keyword evidence="3" id="KW-1185">Reference proteome</keyword>
<dbReference type="PANTHER" id="PTHR38342">
    <property type="entry name" value="SLR5037 PROTEIN"/>
    <property type="match status" value="1"/>
</dbReference>
<dbReference type="CDD" id="cd14797">
    <property type="entry name" value="DUF302"/>
    <property type="match status" value="1"/>
</dbReference>
<sequence>MEYYFDKTLSNITFDQAVEKTKEALMKEGFGVLSEIDLKATLKNKIQVDFYNYKILGACNAPFAYKALQAEDKIGTMLPCNVIVQEREAGFIEISAVNPTASMQAVINLDLMEIADEVSEKLKNVIKNIK</sequence>
<feature type="domain" description="DUF302" evidence="1">
    <location>
        <begin position="36"/>
        <end position="99"/>
    </location>
</feature>
<proteinExistence type="predicted"/>
<dbReference type="PANTHER" id="PTHR38342:SF1">
    <property type="entry name" value="SLR5037 PROTEIN"/>
    <property type="match status" value="1"/>
</dbReference>
<dbReference type="EMBL" id="JBHUOK010000008">
    <property type="protein sequence ID" value="MFD2789101.1"/>
    <property type="molecule type" value="Genomic_DNA"/>
</dbReference>
<evidence type="ECO:0000259" key="1">
    <source>
        <dbReference type="Pfam" id="PF03625"/>
    </source>
</evidence>
<dbReference type="InterPro" id="IPR005180">
    <property type="entry name" value="DUF302"/>
</dbReference>
<evidence type="ECO:0000313" key="3">
    <source>
        <dbReference type="Proteomes" id="UP001597532"/>
    </source>
</evidence>
<protein>
    <submittedName>
        <fullName evidence="2">DUF302 domain-containing protein</fullName>
    </submittedName>
</protein>
<name>A0ABW5VFT9_9FLAO</name>
<dbReference type="InterPro" id="IPR035923">
    <property type="entry name" value="TT1751-like_sf"/>
</dbReference>
<dbReference type="Gene3D" id="3.30.310.70">
    <property type="entry name" value="TT1751-like domain"/>
    <property type="match status" value="1"/>
</dbReference>
<comment type="caution">
    <text evidence="2">The sequence shown here is derived from an EMBL/GenBank/DDBJ whole genome shotgun (WGS) entry which is preliminary data.</text>
</comment>
<dbReference type="RefSeq" id="WP_251808925.1">
    <property type="nucleotide sequence ID" value="NZ_CP166679.1"/>
</dbReference>
<dbReference type="Proteomes" id="UP001597532">
    <property type="component" value="Unassembled WGS sequence"/>
</dbReference>